<gene>
    <name evidence="3" type="ORF">BASA50_008306</name>
</gene>
<dbReference type="CDD" id="cd13969">
    <property type="entry name" value="ADCK1-like"/>
    <property type="match status" value="1"/>
</dbReference>
<dbReference type="InterPro" id="IPR004147">
    <property type="entry name" value="ABC1_dom"/>
</dbReference>
<dbReference type="Proteomes" id="UP001648503">
    <property type="component" value="Unassembled WGS sequence"/>
</dbReference>
<dbReference type="Pfam" id="PF03109">
    <property type="entry name" value="ABC1"/>
    <property type="match status" value="1"/>
</dbReference>
<organism evidence="3 4">
    <name type="scientific">Batrachochytrium salamandrivorans</name>
    <dbReference type="NCBI Taxonomy" id="1357716"/>
    <lineage>
        <taxon>Eukaryota</taxon>
        <taxon>Fungi</taxon>
        <taxon>Fungi incertae sedis</taxon>
        <taxon>Chytridiomycota</taxon>
        <taxon>Chytridiomycota incertae sedis</taxon>
        <taxon>Chytridiomycetes</taxon>
        <taxon>Rhizophydiales</taxon>
        <taxon>Rhizophydiales incertae sedis</taxon>
        <taxon>Batrachochytrium</taxon>
    </lineage>
</organism>
<evidence type="ECO:0000256" key="1">
    <source>
        <dbReference type="ARBA" id="ARBA00009670"/>
    </source>
</evidence>
<sequence length="561" mass="63701">MASLLTRPAKRTFLLAGTGLALWATDHYTNGASIERSLRTLYTGLLITADFKLNFNPSQVESIDDLHTRVAQRILNVCRRNGGLYIKLGQQIASVPVLPKQYSQALHELYDSAPVVPYKAVERIFQEEFGCLPSDIFMTFSRIPAASASIAQVHHATLLDGTPVAVKIQKPDIARQIGWDMACYKTLTLAFEWVFDLPLSWSADYIEKHLRQETDFINEGRNSERAAQAILQVPDLRSRVYVPKVYWHLTSRRILTCEWIDGVGFNNVGEMTRQGFSLHDAMAALVDVFADQIFRVGFVHCDPHPGNVIVRMDRSNPLWPRQQVVLLDHGLYVECTDEFRHDYALFWKSLFSLDSHTLERITRGWGIHDVQLFASATLQRPWKYGQAVHSHSHQPFADMYEAQVAAKSRLKHFLKNTEMLPKELIFIGRNLNCVRANNKGLGSPVNRINRMAQCAVSSLGKESLVWRDSALTQTTGDGVDRVSLAQWSVWVFRTQMHYWTFHTTLFLSTVGFWVAYSLQRVRLFLGGPRSGGFEAVMDAAMKQRLQDEIPGLVLDENVFDG</sequence>
<comment type="similarity">
    <text evidence="1">Belongs to the protein kinase superfamily. ADCK protein kinase family.</text>
</comment>
<dbReference type="PANTHER" id="PTHR43173:SF37">
    <property type="entry name" value="ABC1 FAMILY PROTEIN C10F6.14C"/>
    <property type="match status" value="1"/>
</dbReference>
<dbReference type="PANTHER" id="PTHR43173">
    <property type="entry name" value="ABC1 FAMILY PROTEIN"/>
    <property type="match status" value="1"/>
</dbReference>
<name>A0ABQ8F4X2_9FUNG</name>
<evidence type="ECO:0000313" key="3">
    <source>
        <dbReference type="EMBL" id="KAH6592023.1"/>
    </source>
</evidence>
<feature type="domain" description="ABC1 atypical kinase-like" evidence="2">
    <location>
        <begin position="109"/>
        <end position="359"/>
    </location>
</feature>
<reference evidence="3 4" key="1">
    <citation type="submission" date="2021-02" db="EMBL/GenBank/DDBJ databases">
        <title>Variation within the Batrachochytrium salamandrivorans European outbreak.</title>
        <authorList>
            <person name="Kelly M."/>
            <person name="Pasmans F."/>
            <person name="Shea T.P."/>
            <person name="Munoz J.F."/>
            <person name="Carranza S."/>
            <person name="Cuomo C.A."/>
            <person name="Martel A."/>
        </authorList>
    </citation>
    <scope>NUCLEOTIDE SEQUENCE [LARGE SCALE GENOMIC DNA]</scope>
    <source>
        <strain evidence="3 4">AMFP18/2</strain>
    </source>
</reference>
<dbReference type="EMBL" id="JAFCIX010000391">
    <property type="protein sequence ID" value="KAH6592023.1"/>
    <property type="molecule type" value="Genomic_DNA"/>
</dbReference>
<accession>A0ABQ8F4X2</accession>
<keyword evidence="4" id="KW-1185">Reference proteome</keyword>
<dbReference type="InterPro" id="IPR051130">
    <property type="entry name" value="Mito_struct-func_regulator"/>
</dbReference>
<evidence type="ECO:0000259" key="2">
    <source>
        <dbReference type="Pfam" id="PF03109"/>
    </source>
</evidence>
<dbReference type="SUPFAM" id="SSF56112">
    <property type="entry name" value="Protein kinase-like (PK-like)"/>
    <property type="match status" value="1"/>
</dbReference>
<comment type="caution">
    <text evidence="3">The sequence shown here is derived from an EMBL/GenBank/DDBJ whole genome shotgun (WGS) entry which is preliminary data.</text>
</comment>
<dbReference type="InterPro" id="IPR045307">
    <property type="entry name" value="ADCK1_dom"/>
</dbReference>
<protein>
    <recommendedName>
        <fullName evidence="2">ABC1 atypical kinase-like domain-containing protein</fullName>
    </recommendedName>
</protein>
<proteinExistence type="inferred from homology"/>
<dbReference type="InterPro" id="IPR011009">
    <property type="entry name" value="Kinase-like_dom_sf"/>
</dbReference>
<evidence type="ECO:0000313" key="4">
    <source>
        <dbReference type="Proteomes" id="UP001648503"/>
    </source>
</evidence>